<accession>A0A1I3F9A6</accession>
<dbReference type="OrthoDB" id="9796962at2"/>
<dbReference type="Pfam" id="PF04314">
    <property type="entry name" value="PCuAC"/>
    <property type="match status" value="1"/>
</dbReference>
<dbReference type="PANTHER" id="PTHR36302:SF1">
    <property type="entry name" value="COPPER CHAPERONE PCU(A)C"/>
    <property type="match status" value="1"/>
</dbReference>
<keyword evidence="1" id="KW-0732">Signal</keyword>
<sequence>MIRTLSAAALAALVALPALTAPALAAEIEVRDAYARSSNPKVGGAFMVLVNHGDAPARLVAVRSDAARAVELHTHVMEDGIARMRPVEAIEVPAHGEHRLQRGGDHVMMMGLTAPLAQGDVVAATLVFDDGEELAVEIPVDNDRQDMGGMDHGGHMQPKN</sequence>
<dbReference type="PANTHER" id="PTHR36302">
    <property type="entry name" value="BLR7088 PROTEIN"/>
    <property type="match status" value="1"/>
</dbReference>
<dbReference type="EMBL" id="FOQH01000004">
    <property type="protein sequence ID" value="SFI07792.1"/>
    <property type="molecule type" value="Genomic_DNA"/>
</dbReference>
<evidence type="ECO:0000313" key="2">
    <source>
        <dbReference type="EMBL" id="SFI07792.1"/>
    </source>
</evidence>
<dbReference type="Gene3D" id="2.60.40.1890">
    <property type="entry name" value="PCu(A)C copper chaperone"/>
    <property type="match status" value="1"/>
</dbReference>
<dbReference type="InterPro" id="IPR058248">
    <property type="entry name" value="Lxx211020-like"/>
</dbReference>
<proteinExistence type="predicted"/>
<dbReference type="STRING" id="1114924.SAMN05216258_104138"/>
<reference evidence="2 3" key="1">
    <citation type="submission" date="2016-10" db="EMBL/GenBank/DDBJ databases">
        <authorList>
            <person name="de Groot N.N."/>
        </authorList>
    </citation>
    <scope>NUCLEOTIDE SEQUENCE [LARGE SCALE GENOMIC DNA]</scope>
    <source>
        <strain evidence="2 3">CGMCC 1.11030</strain>
    </source>
</reference>
<dbReference type="RefSeq" id="WP_092859439.1">
    <property type="nucleotide sequence ID" value="NZ_FOQH01000004.1"/>
</dbReference>
<feature type="chain" id="PRO_5011704674" description="Copper(I)-binding protein" evidence="1">
    <location>
        <begin position="26"/>
        <end position="160"/>
    </location>
</feature>
<feature type="signal peptide" evidence="1">
    <location>
        <begin position="1"/>
        <end position="25"/>
    </location>
</feature>
<dbReference type="InterPro" id="IPR036182">
    <property type="entry name" value="PCuAC_sf"/>
</dbReference>
<dbReference type="AlphaFoldDB" id="A0A1I3F9A6"/>
<dbReference type="Proteomes" id="UP000199377">
    <property type="component" value="Unassembled WGS sequence"/>
</dbReference>
<evidence type="ECO:0000256" key="1">
    <source>
        <dbReference type="SAM" id="SignalP"/>
    </source>
</evidence>
<evidence type="ECO:0008006" key="4">
    <source>
        <dbReference type="Google" id="ProtNLM"/>
    </source>
</evidence>
<evidence type="ECO:0000313" key="3">
    <source>
        <dbReference type="Proteomes" id="UP000199377"/>
    </source>
</evidence>
<dbReference type="InterPro" id="IPR007410">
    <property type="entry name" value="LpqE-like"/>
</dbReference>
<gene>
    <name evidence="2" type="ORF">SAMN05216258_104138</name>
</gene>
<organism evidence="2 3">
    <name type="scientific">Albimonas pacifica</name>
    <dbReference type="NCBI Taxonomy" id="1114924"/>
    <lineage>
        <taxon>Bacteria</taxon>
        <taxon>Pseudomonadati</taxon>
        <taxon>Pseudomonadota</taxon>
        <taxon>Alphaproteobacteria</taxon>
        <taxon>Rhodobacterales</taxon>
        <taxon>Paracoccaceae</taxon>
        <taxon>Albimonas</taxon>
    </lineage>
</organism>
<keyword evidence="3" id="KW-1185">Reference proteome</keyword>
<protein>
    <recommendedName>
        <fullName evidence="4">Copper(I)-binding protein</fullName>
    </recommendedName>
</protein>
<dbReference type="SUPFAM" id="SSF110087">
    <property type="entry name" value="DR1885-like metal-binding protein"/>
    <property type="match status" value="1"/>
</dbReference>
<name>A0A1I3F9A6_9RHOB</name>